<dbReference type="SUPFAM" id="SSF89963">
    <property type="entry name" value="YajQ-like"/>
    <property type="match status" value="2"/>
</dbReference>
<proteinExistence type="inferred from homology"/>
<dbReference type="Gene3D" id="3.30.70.990">
    <property type="entry name" value="YajQ-like, domain 2"/>
    <property type="match status" value="1"/>
</dbReference>
<evidence type="ECO:0000256" key="3">
    <source>
        <dbReference type="HAMAP-Rule" id="MF_00632"/>
    </source>
</evidence>
<organism evidence="4">
    <name type="scientific">Halomonas campaniensis</name>
    <dbReference type="NCBI Taxonomy" id="213554"/>
    <lineage>
        <taxon>Bacteria</taxon>
        <taxon>Pseudomonadati</taxon>
        <taxon>Pseudomonadota</taxon>
        <taxon>Gammaproteobacteria</taxon>
        <taxon>Oceanospirillales</taxon>
        <taxon>Halomonadaceae</taxon>
        <taxon>Halomonas</taxon>
    </lineage>
</organism>
<dbReference type="PANTHER" id="PTHR30476:SF0">
    <property type="entry name" value="UPF0234 PROTEIN YAJQ"/>
    <property type="match status" value="1"/>
</dbReference>
<dbReference type="HOGENOM" id="CLU_099839_1_0_6"/>
<evidence type="ECO:0000313" key="4">
    <source>
        <dbReference type="EMBL" id="HCA01691.1"/>
    </source>
</evidence>
<protein>
    <recommendedName>
        <fullName evidence="3">Nucleotide-binding protein DEO68_05785</fullName>
    </recommendedName>
</protein>
<dbReference type="OrthoDB" id="9801447at2"/>
<comment type="similarity">
    <text evidence="2 3">Belongs to the YajQ family.</text>
</comment>
<dbReference type="InterPro" id="IPR035571">
    <property type="entry name" value="UPF0234-like_C"/>
</dbReference>
<dbReference type="HAMAP" id="MF_00632">
    <property type="entry name" value="UPF0234"/>
    <property type="match status" value="1"/>
</dbReference>
<dbReference type="InterPro" id="IPR036183">
    <property type="entry name" value="YajQ-like_sf"/>
</dbReference>
<dbReference type="EMBL" id="DOTR01000032">
    <property type="protein sequence ID" value="HCA01691.1"/>
    <property type="molecule type" value="Genomic_DNA"/>
</dbReference>
<dbReference type="AlphaFoldDB" id="A0A060BGY5"/>
<evidence type="ECO:0000256" key="1">
    <source>
        <dbReference type="ARBA" id="ARBA00022741"/>
    </source>
</evidence>
<dbReference type="KEGG" id="hcs:FF32_17760"/>
<dbReference type="PANTHER" id="PTHR30476">
    <property type="entry name" value="UPF0234 PROTEIN YAJQ"/>
    <property type="match status" value="1"/>
</dbReference>
<accession>A0A060BGY5</accession>
<dbReference type="Pfam" id="PF04461">
    <property type="entry name" value="YajQ"/>
    <property type="match status" value="1"/>
</dbReference>
<comment type="caution">
    <text evidence="4">The sequence shown here is derived from an EMBL/GenBank/DDBJ whole genome shotgun (WGS) entry which is preliminary data.</text>
</comment>
<dbReference type="NCBIfam" id="NF003819">
    <property type="entry name" value="PRK05412.1"/>
    <property type="match status" value="1"/>
</dbReference>
<dbReference type="GO" id="GO:0000166">
    <property type="term" value="F:nucleotide binding"/>
    <property type="evidence" value="ECO:0007669"/>
    <property type="project" value="UniProtKB-UniRule"/>
</dbReference>
<gene>
    <name evidence="4" type="ORF">DEO68_05785</name>
</gene>
<reference evidence="4" key="1">
    <citation type="journal article" date="2018" name="Nat. Biotechnol.">
        <title>A standardized bacterial taxonomy based on genome phylogeny substantially revises the tree of life.</title>
        <authorList>
            <person name="Parks D.H."/>
            <person name="Chuvochina M."/>
            <person name="Waite D.W."/>
            <person name="Rinke C."/>
            <person name="Skarshewski A."/>
            <person name="Chaumeil P.A."/>
            <person name="Hugenholtz P."/>
        </authorList>
    </citation>
    <scope>NUCLEOTIDE SEQUENCE [LARGE SCALE GENOMIC DNA]</scope>
    <source>
        <strain evidence="4">UBA11284</strain>
    </source>
</reference>
<dbReference type="InterPro" id="IPR007551">
    <property type="entry name" value="YajQ/Smlt4090-like"/>
</dbReference>
<name>A0A060BGY5_9GAMM</name>
<dbReference type="GO" id="GO:0005829">
    <property type="term" value="C:cytosol"/>
    <property type="evidence" value="ECO:0007669"/>
    <property type="project" value="TreeGrafter"/>
</dbReference>
<evidence type="ECO:0000256" key="2">
    <source>
        <dbReference type="ARBA" id="ARBA00093450"/>
    </source>
</evidence>
<dbReference type="InterPro" id="IPR035570">
    <property type="entry name" value="UPF0234_N"/>
</dbReference>
<dbReference type="Gene3D" id="3.30.70.860">
    <property type="match status" value="1"/>
</dbReference>
<sequence length="161" mass="18186">MPSFDIVSEFDQHEASNAIDQANREVQSRFDFKGVDASFSLEGEKVQLEAEVDFQLKQMLDVLRNRLIARGIDARCMDIQDPVLSGVKARQEVVLKQGLDQAEAKDVVKRIKASKLKVQAQIQGEKVRVTGKKRDDLQSVMALLRGEEGPELPLQFDNFRD</sequence>
<dbReference type="CDD" id="cd11740">
    <property type="entry name" value="YajQ_like"/>
    <property type="match status" value="1"/>
</dbReference>
<keyword evidence="1 3" id="KW-0547">Nucleotide-binding</keyword>
<comment type="function">
    <text evidence="3">Nucleotide-binding protein.</text>
</comment>
<dbReference type="RefSeq" id="WP_038485589.1">
    <property type="nucleotide sequence ID" value="NZ_JAWXXT010000001.1"/>
</dbReference>